<evidence type="ECO:0000313" key="2">
    <source>
        <dbReference type="Proteomes" id="UP000796104"/>
    </source>
</evidence>
<dbReference type="EMBL" id="PDXJ01000025">
    <property type="protein sequence ID" value="TND52001.1"/>
    <property type="molecule type" value="Genomic_DNA"/>
</dbReference>
<organism evidence="1 2">
    <name type="scientific">Aeromonas veronii</name>
    <dbReference type="NCBI Taxonomy" id="654"/>
    <lineage>
        <taxon>Bacteria</taxon>
        <taxon>Pseudomonadati</taxon>
        <taxon>Pseudomonadota</taxon>
        <taxon>Gammaproteobacteria</taxon>
        <taxon>Aeromonadales</taxon>
        <taxon>Aeromonadaceae</taxon>
        <taxon>Aeromonas</taxon>
    </lineage>
</organism>
<protein>
    <submittedName>
        <fullName evidence="1">Uncharacterized protein</fullName>
    </submittedName>
</protein>
<evidence type="ECO:0000313" key="1">
    <source>
        <dbReference type="EMBL" id="TND52001.1"/>
    </source>
</evidence>
<accession>A0AAX2UP15</accession>
<name>A0AAX2UP15_AERVE</name>
<dbReference type="RefSeq" id="WP_139495202.1">
    <property type="nucleotide sequence ID" value="NZ_CAWORL010000018.1"/>
</dbReference>
<dbReference type="AlphaFoldDB" id="A0AAX2UP15"/>
<comment type="caution">
    <text evidence="1">The sequence shown here is derived from an EMBL/GenBank/DDBJ whole genome shotgun (WGS) entry which is preliminary data.</text>
</comment>
<proteinExistence type="predicted"/>
<gene>
    <name evidence="1" type="ORF">CF123_17945</name>
</gene>
<reference evidence="1" key="1">
    <citation type="submission" date="2017-10" db="EMBL/GenBank/DDBJ databases">
        <authorList>
            <person name="Colston S.M."/>
            <person name="Graf J."/>
        </authorList>
    </citation>
    <scope>NUCLEOTIDE SEQUENCE</scope>
    <source>
        <strain evidence="1">BAQ071013-135</strain>
    </source>
</reference>
<reference evidence="1" key="2">
    <citation type="journal article" date="2019" name="PLoS ONE">
        <title>Identification and characterization of putative Aeromonas spp. T3SS effectors.</title>
        <authorList>
            <person name="Rangel L.T."/>
            <person name="Marden J."/>
            <person name="Colston S."/>
            <person name="Setubal J.C."/>
            <person name="Graf J."/>
            <person name="Gogarten J.P."/>
        </authorList>
    </citation>
    <scope>NUCLEOTIDE SEQUENCE</scope>
    <source>
        <strain evidence="1">BAQ071013-135</strain>
    </source>
</reference>
<sequence length="111" mass="12172">MSNQNTFAASFTDIYGVKHEAAICMIASVSRNASFTYDEQGSSQSQVDSCNYQVRYWHSAEAKAAGARHQEYVTKNSMGSFSVQVNGSFDPEEIRAKCQSDFLTKVLAPAA</sequence>
<dbReference type="Proteomes" id="UP000796104">
    <property type="component" value="Unassembled WGS sequence"/>
</dbReference>